<sequence length="304" mass="32415">MKTIACKTLPLFITLPLLVTSCEKKSAPSSAENVAAVVPADAPVILAKRGYLPPAGTKTGMELSIAMEDANVQIDAGGQQMQGKVNQSTKGSETLEFLPGEKIRRTVVSKKISGKMTINGMDQPIPDSSDPLEGSTVLLSKTDGKWTAALEDGSSPTEAQLTAIEKMAKPLNNESDAETYGEAPRKIGDKWEVDPTKIGSFGEAENLTGTYSVEFVRVEDYQGTPCAVLKAKIDLKGTTASKGRGSMKMRIRGDVMTHRSLKDMTDLQVVTSGSVDLDGAPAPGFSMHMEGPIRLTQKVTVTRP</sequence>
<keyword evidence="2" id="KW-1185">Reference proteome</keyword>
<proteinExistence type="predicted"/>
<accession>A0A934VBM4</accession>
<reference evidence="1" key="1">
    <citation type="submission" date="2021-01" db="EMBL/GenBank/DDBJ databases">
        <title>Modified the classification status of verrucomicrobia.</title>
        <authorList>
            <person name="Feng X."/>
        </authorList>
    </citation>
    <scope>NUCLEOTIDE SEQUENCE</scope>
    <source>
        <strain evidence="1">JCM 18052</strain>
    </source>
</reference>
<gene>
    <name evidence="1" type="ORF">JIN84_08105</name>
</gene>
<organism evidence="1 2">
    <name type="scientific">Luteolibacter yonseiensis</name>
    <dbReference type="NCBI Taxonomy" id="1144680"/>
    <lineage>
        <taxon>Bacteria</taxon>
        <taxon>Pseudomonadati</taxon>
        <taxon>Verrucomicrobiota</taxon>
        <taxon>Verrucomicrobiia</taxon>
        <taxon>Verrucomicrobiales</taxon>
        <taxon>Verrucomicrobiaceae</taxon>
        <taxon>Luteolibacter</taxon>
    </lineage>
</organism>
<evidence type="ECO:0000313" key="1">
    <source>
        <dbReference type="EMBL" id="MBK1815574.1"/>
    </source>
</evidence>
<evidence type="ECO:0000313" key="2">
    <source>
        <dbReference type="Proteomes" id="UP000600139"/>
    </source>
</evidence>
<name>A0A934VBM4_9BACT</name>
<protein>
    <submittedName>
        <fullName evidence="1">Uncharacterized protein</fullName>
    </submittedName>
</protein>
<dbReference type="PROSITE" id="PS51257">
    <property type="entry name" value="PROKAR_LIPOPROTEIN"/>
    <property type="match status" value="1"/>
</dbReference>
<dbReference type="EMBL" id="JAENIK010000009">
    <property type="protein sequence ID" value="MBK1815574.1"/>
    <property type="molecule type" value="Genomic_DNA"/>
</dbReference>
<dbReference type="RefSeq" id="WP_200350537.1">
    <property type="nucleotide sequence ID" value="NZ_BAABHZ010000008.1"/>
</dbReference>
<dbReference type="AlphaFoldDB" id="A0A934VBM4"/>
<comment type="caution">
    <text evidence="1">The sequence shown here is derived from an EMBL/GenBank/DDBJ whole genome shotgun (WGS) entry which is preliminary data.</text>
</comment>
<dbReference type="Proteomes" id="UP000600139">
    <property type="component" value="Unassembled WGS sequence"/>
</dbReference>